<reference evidence="3" key="1">
    <citation type="journal article" date="2012" name="MBio">
        <title>Comparative genome analysis of Trichophyton rubrum and related dermatophytes reveals candidate genes involved in infection.</title>
        <authorList>
            <person name="Martinez D.A."/>
            <person name="Oliver B.G."/>
            <person name="Graeser Y."/>
            <person name="Goldberg J.M."/>
            <person name="Li W."/>
            <person name="Martinez-Rossi N.M."/>
            <person name="Monod M."/>
            <person name="Shelest E."/>
            <person name="Barton R.C."/>
            <person name="Birch E."/>
            <person name="Brakhage A.A."/>
            <person name="Chen Z."/>
            <person name="Gurr S.J."/>
            <person name="Heiman D."/>
            <person name="Heitman J."/>
            <person name="Kosti I."/>
            <person name="Rossi A."/>
            <person name="Saif S."/>
            <person name="Samalova M."/>
            <person name="Saunders C.W."/>
            <person name="Shea T."/>
            <person name="Summerbell R.C."/>
            <person name="Xu J."/>
            <person name="Young S."/>
            <person name="Zeng Q."/>
            <person name="Birren B.W."/>
            <person name="Cuomo C.A."/>
            <person name="White T.C."/>
        </authorList>
    </citation>
    <scope>NUCLEOTIDE SEQUENCE [LARGE SCALE GENOMIC DNA]</scope>
    <source>
        <strain evidence="3">CBS 112818</strain>
    </source>
</reference>
<evidence type="ECO:0000313" key="2">
    <source>
        <dbReference type="EMBL" id="EGD98110.1"/>
    </source>
</evidence>
<organism evidence="2 3">
    <name type="scientific">Trichophyton tonsurans (strain CBS 112818)</name>
    <name type="common">Scalp ringworm fungus</name>
    <dbReference type="NCBI Taxonomy" id="647933"/>
    <lineage>
        <taxon>Eukaryota</taxon>
        <taxon>Fungi</taxon>
        <taxon>Dikarya</taxon>
        <taxon>Ascomycota</taxon>
        <taxon>Pezizomycotina</taxon>
        <taxon>Eurotiomycetes</taxon>
        <taxon>Eurotiomycetidae</taxon>
        <taxon>Onygenales</taxon>
        <taxon>Arthrodermataceae</taxon>
        <taxon>Trichophyton</taxon>
    </lineage>
</organism>
<dbReference type="HOGENOM" id="CLU_2063181_0_0_1"/>
<dbReference type="AlphaFoldDB" id="F2S3G1"/>
<name>F2S3G1_TRIT1</name>
<feature type="region of interest" description="Disordered" evidence="1">
    <location>
        <begin position="95"/>
        <end position="119"/>
    </location>
</feature>
<keyword evidence="3" id="KW-1185">Reference proteome</keyword>
<evidence type="ECO:0000313" key="3">
    <source>
        <dbReference type="Proteomes" id="UP000009172"/>
    </source>
</evidence>
<evidence type="ECO:0000256" key="1">
    <source>
        <dbReference type="SAM" id="MobiDB-lite"/>
    </source>
</evidence>
<proteinExistence type="predicted"/>
<protein>
    <submittedName>
        <fullName evidence="2">Uncharacterized protein</fullName>
    </submittedName>
</protein>
<accession>F2S3G1</accession>
<dbReference type="Proteomes" id="UP000009172">
    <property type="component" value="Unassembled WGS sequence"/>
</dbReference>
<gene>
    <name evidence="2" type="ORF">TESG_05498</name>
</gene>
<dbReference type="EMBL" id="GG698507">
    <property type="protein sequence ID" value="EGD98110.1"/>
    <property type="molecule type" value="Genomic_DNA"/>
</dbReference>
<sequence>MGKSFLVDAFPTRRYKGLYPGLYQNNVRKTGGYEARWHISTDAPWTACIQAHEKGYVSIPPLRLGEKVLHVLLLTALVRPNLLEYHRDTTLAGTKRSNYVSPFPPPPTPRTPSLSVPGG</sequence>